<dbReference type="OrthoDB" id="44756at2759"/>
<evidence type="ECO:0000313" key="10">
    <source>
        <dbReference type="Proteomes" id="UP000286415"/>
    </source>
</evidence>
<evidence type="ECO:0000256" key="2">
    <source>
        <dbReference type="ARBA" id="ARBA00006109"/>
    </source>
</evidence>
<dbReference type="GO" id="GO:0005886">
    <property type="term" value="C:plasma membrane"/>
    <property type="evidence" value="ECO:0007669"/>
    <property type="project" value="TreeGrafter"/>
</dbReference>
<comment type="similarity">
    <text evidence="2 8">Belongs to the membrane magnesium transporter (TC 1.A.67) family.</text>
</comment>
<comment type="caution">
    <text evidence="9">The sequence shown here is derived from an EMBL/GenBank/DDBJ whole genome shotgun (WGS) entry which is preliminary data.</text>
</comment>
<gene>
    <name evidence="9" type="ORF">CSKR_202684</name>
</gene>
<reference evidence="9 10" key="1">
    <citation type="journal article" date="2018" name="Biotechnol. Adv.">
        <title>Improved genomic resources and new bioinformatic workflow for the carcinogenic parasite Clonorchis sinensis: Biotechnological implications.</title>
        <authorList>
            <person name="Wang D."/>
            <person name="Korhonen P.K."/>
            <person name="Gasser R.B."/>
            <person name="Young N.D."/>
        </authorList>
    </citation>
    <scope>NUCLEOTIDE SEQUENCE [LARGE SCALE GENOMIC DNA]</scope>
    <source>
        <strain evidence="9">Cs-k2</strain>
    </source>
</reference>
<keyword evidence="6 8" id="KW-1133">Transmembrane helix</keyword>
<dbReference type="GO" id="GO:0072546">
    <property type="term" value="C:EMC complex"/>
    <property type="evidence" value="ECO:0007669"/>
    <property type="project" value="UniProtKB-UniRule"/>
</dbReference>
<dbReference type="InterPro" id="IPR018937">
    <property type="entry name" value="MMgT"/>
</dbReference>
<evidence type="ECO:0000256" key="7">
    <source>
        <dbReference type="ARBA" id="ARBA00023136"/>
    </source>
</evidence>
<keyword evidence="8" id="KW-0967">Endosome</keyword>
<dbReference type="GO" id="GO:0031901">
    <property type="term" value="C:early endosome membrane"/>
    <property type="evidence" value="ECO:0007669"/>
    <property type="project" value="UniProtKB-SubCell"/>
</dbReference>
<dbReference type="GO" id="GO:0000139">
    <property type="term" value="C:Golgi membrane"/>
    <property type="evidence" value="ECO:0007669"/>
    <property type="project" value="UniProtKB-SubCell"/>
</dbReference>
<keyword evidence="8" id="KW-0460">Magnesium</keyword>
<keyword evidence="7 8" id="KW-0472">Membrane</keyword>
<evidence type="ECO:0000256" key="5">
    <source>
        <dbReference type="ARBA" id="ARBA00022824"/>
    </source>
</evidence>
<dbReference type="PANTHER" id="PTHR21181">
    <property type="match status" value="1"/>
</dbReference>
<dbReference type="EMBL" id="NIRI02000056">
    <property type="protein sequence ID" value="KAG5442941.1"/>
    <property type="molecule type" value="Genomic_DNA"/>
</dbReference>
<accession>A0A8T1M2G8</accession>
<feature type="transmembrane region" description="Helical" evidence="8">
    <location>
        <begin position="93"/>
        <end position="115"/>
    </location>
</feature>
<dbReference type="Proteomes" id="UP000286415">
    <property type="component" value="Unassembled WGS sequence"/>
</dbReference>
<feature type="transmembrane region" description="Helical" evidence="8">
    <location>
        <begin position="56"/>
        <end position="73"/>
    </location>
</feature>
<evidence type="ECO:0000256" key="4">
    <source>
        <dbReference type="ARBA" id="ARBA00022692"/>
    </source>
</evidence>
<comment type="subunit">
    <text evidence="3">Component of the ER membrane protein complex (EMC).</text>
</comment>
<evidence type="ECO:0000256" key="1">
    <source>
        <dbReference type="ARBA" id="ARBA00004477"/>
    </source>
</evidence>
<dbReference type="PANTHER" id="PTHR21181:SF7">
    <property type="entry name" value="ER MEMBRANE PROTEIN COMPLEX SUBUNIT 5"/>
    <property type="match status" value="1"/>
</dbReference>
<comment type="subcellular location">
    <subcellularLocation>
        <location evidence="1">Endoplasmic reticulum membrane</location>
        <topology evidence="1">Multi-pass membrane protein</topology>
    </subcellularLocation>
    <subcellularLocation>
        <location evidence="8">Golgi apparatus membrane</location>
        <topology evidence="8">Multi-pass membrane protein</topology>
    </subcellularLocation>
    <subcellularLocation>
        <location evidence="8">Early endosome membrane</location>
        <topology evidence="8">Multi-pass membrane protein</topology>
    </subcellularLocation>
</comment>
<name>A0A8T1M2G8_CLOSI</name>
<comment type="function">
    <text evidence="8">Part of the endoplasmic reticulum membrane protein complex (EMC) that enables the energy-independent insertion into endoplasmic reticulum membranes of newly synthesized membrane proteins. May be involved in Mg(2+) transport.</text>
</comment>
<dbReference type="Pfam" id="PF10270">
    <property type="entry name" value="MMgT"/>
    <property type="match status" value="1"/>
</dbReference>
<keyword evidence="5 8" id="KW-0256">Endoplasmic reticulum</keyword>
<evidence type="ECO:0000256" key="6">
    <source>
        <dbReference type="ARBA" id="ARBA00022989"/>
    </source>
</evidence>
<evidence type="ECO:0000256" key="3">
    <source>
        <dbReference type="ARBA" id="ARBA00011276"/>
    </source>
</evidence>
<keyword evidence="8" id="KW-0333">Golgi apparatus</keyword>
<proteinExistence type="inferred from homology"/>
<sequence>MSGEFTLSLNLAHSKQTLVLSFQTLRKCVSILFVCAKALQWRVALNGGEMVSTPRLVLYVGLAGLLHAAYSATQHRSYLRLTEQEFVSLPADIIVQTLISFVVVCIGVIGVSGPLKEIEAAAEFKDKSWDCLKNRPSFQTFHNRNLTLSAFRTNH</sequence>
<keyword evidence="4 8" id="KW-0812">Transmembrane</keyword>
<organism evidence="9 10">
    <name type="scientific">Clonorchis sinensis</name>
    <name type="common">Chinese liver fluke</name>
    <dbReference type="NCBI Taxonomy" id="79923"/>
    <lineage>
        <taxon>Eukaryota</taxon>
        <taxon>Metazoa</taxon>
        <taxon>Spiralia</taxon>
        <taxon>Lophotrochozoa</taxon>
        <taxon>Platyhelminthes</taxon>
        <taxon>Trematoda</taxon>
        <taxon>Digenea</taxon>
        <taxon>Opisthorchiida</taxon>
        <taxon>Opisthorchiata</taxon>
        <taxon>Opisthorchiidae</taxon>
        <taxon>Clonorchis</taxon>
    </lineage>
</organism>
<reference evidence="9 10" key="2">
    <citation type="journal article" date="2021" name="Genomics">
        <title>High-quality reference genome for Clonorchis sinensis.</title>
        <authorList>
            <person name="Young N.D."/>
            <person name="Stroehlein A.J."/>
            <person name="Kinkar L."/>
            <person name="Wang T."/>
            <person name="Sohn W.M."/>
            <person name="Chang B.C.H."/>
            <person name="Kaur P."/>
            <person name="Weisz D."/>
            <person name="Dudchenko O."/>
            <person name="Aiden E.L."/>
            <person name="Korhonen P.K."/>
            <person name="Gasser R.B."/>
        </authorList>
    </citation>
    <scope>NUCLEOTIDE SEQUENCE [LARGE SCALE GENOMIC DNA]</scope>
    <source>
        <strain evidence="9">Cs-k2</strain>
    </source>
</reference>
<protein>
    <recommendedName>
        <fullName evidence="8">Membrane magnesium transporter</fullName>
    </recommendedName>
</protein>
<evidence type="ECO:0000256" key="8">
    <source>
        <dbReference type="RuleBase" id="RU367002"/>
    </source>
</evidence>
<dbReference type="GO" id="GO:0022890">
    <property type="term" value="F:inorganic cation transmembrane transporter activity"/>
    <property type="evidence" value="ECO:0007669"/>
    <property type="project" value="TreeGrafter"/>
</dbReference>
<keyword evidence="10" id="KW-1185">Reference proteome</keyword>
<dbReference type="AlphaFoldDB" id="A0A8T1M2G8"/>
<keyword evidence="8" id="KW-0813">Transport</keyword>
<evidence type="ECO:0000313" key="9">
    <source>
        <dbReference type="EMBL" id="KAG5442941.1"/>
    </source>
</evidence>